<evidence type="ECO:0000259" key="2">
    <source>
        <dbReference type="Pfam" id="PF12819"/>
    </source>
</evidence>
<dbReference type="GO" id="GO:0016020">
    <property type="term" value="C:membrane"/>
    <property type="evidence" value="ECO:0007669"/>
    <property type="project" value="UniProtKB-SubCell"/>
</dbReference>
<gene>
    <name evidence="3" type="ORF">L1049_011875</name>
</gene>
<accession>A0AAP0RYZ6</accession>
<comment type="caution">
    <text evidence="3">The sequence shown here is derived from an EMBL/GenBank/DDBJ whole genome shotgun (WGS) entry which is preliminary data.</text>
</comment>
<protein>
    <recommendedName>
        <fullName evidence="2">Malectin-like domain-containing protein</fullName>
    </recommendedName>
</protein>
<evidence type="ECO:0000313" key="3">
    <source>
        <dbReference type="EMBL" id="KAK9283625.1"/>
    </source>
</evidence>
<sequence>MHCVNSPRHFRVAEHRLRQRQSPLRRQPNMVGNRRKLHHNWCQQGTPPNITTPRDEHPPVFPHRKQQNCYNLPMNVPFDLRYLIRAGFYYGDYDGHSRPPAFDLHLDGKKWSTVNTSSSIGQPIYHEAYYRAHWPGQISVCLVQTRHGEVPFISSLEAVPLSDDLYSHMKTNSTFLLVTRTIFGAPEIRDDAYDRIWTSGAIPPNSIQVSTTQYSTSTTENDPPLPVLMSNIQSPTPSDPIILSVDLPQVTPQSAYFVFYLTDVMPRESFGDTRIVDIYINGQKRVTVFSYQFSCYGVTIYPVILVGPTVNVTLAATNESTLPPIVTAMEIFTRADQSPSSNDTHEHLSPMYLRLVLICLLSWLF</sequence>
<reference evidence="3 4" key="1">
    <citation type="journal article" date="2024" name="Plant J.">
        <title>Genome sequences and population genomics reveal climatic adaptation and genomic divergence between two closely related sweetgum species.</title>
        <authorList>
            <person name="Xu W.Q."/>
            <person name="Ren C.Q."/>
            <person name="Zhang X.Y."/>
            <person name="Comes H.P."/>
            <person name="Liu X.H."/>
            <person name="Li Y.G."/>
            <person name="Kettle C.J."/>
            <person name="Jalonen R."/>
            <person name="Gaisberger H."/>
            <person name="Ma Y.Z."/>
            <person name="Qiu Y.X."/>
        </authorList>
    </citation>
    <scope>NUCLEOTIDE SEQUENCE [LARGE SCALE GENOMIC DNA]</scope>
    <source>
        <strain evidence="3">Hangzhou</strain>
    </source>
</reference>
<dbReference type="PANTHER" id="PTHR45631:SF44">
    <property type="entry name" value="CARBOHYDRATE-BINDING PROTEIN OF THE ER PROTEIN"/>
    <property type="match status" value="1"/>
</dbReference>
<proteinExistence type="predicted"/>
<evidence type="ECO:0000256" key="1">
    <source>
        <dbReference type="ARBA" id="ARBA00004167"/>
    </source>
</evidence>
<keyword evidence="4" id="KW-1185">Reference proteome</keyword>
<dbReference type="InterPro" id="IPR024788">
    <property type="entry name" value="Malectin-like_Carb-bd_dom"/>
</dbReference>
<organism evidence="3 4">
    <name type="scientific">Liquidambar formosana</name>
    <name type="common">Formosan gum</name>
    <dbReference type="NCBI Taxonomy" id="63359"/>
    <lineage>
        <taxon>Eukaryota</taxon>
        <taxon>Viridiplantae</taxon>
        <taxon>Streptophyta</taxon>
        <taxon>Embryophyta</taxon>
        <taxon>Tracheophyta</taxon>
        <taxon>Spermatophyta</taxon>
        <taxon>Magnoliopsida</taxon>
        <taxon>eudicotyledons</taxon>
        <taxon>Gunneridae</taxon>
        <taxon>Pentapetalae</taxon>
        <taxon>Saxifragales</taxon>
        <taxon>Altingiaceae</taxon>
        <taxon>Liquidambar</taxon>
    </lineage>
</organism>
<dbReference type="AlphaFoldDB" id="A0AAP0RYZ6"/>
<dbReference type="Proteomes" id="UP001415857">
    <property type="component" value="Unassembled WGS sequence"/>
</dbReference>
<dbReference type="EMBL" id="JBBPBK010000006">
    <property type="protein sequence ID" value="KAK9283625.1"/>
    <property type="molecule type" value="Genomic_DNA"/>
</dbReference>
<dbReference type="PANTHER" id="PTHR45631">
    <property type="entry name" value="OS07G0107800 PROTEIN-RELATED"/>
    <property type="match status" value="1"/>
</dbReference>
<comment type="subcellular location">
    <subcellularLocation>
        <location evidence="1">Membrane</location>
        <topology evidence="1">Single-pass membrane protein</topology>
    </subcellularLocation>
</comment>
<feature type="domain" description="Malectin-like" evidence="2">
    <location>
        <begin position="60"/>
        <end position="333"/>
    </location>
</feature>
<evidence type="ECO:0000313" key="4">
    <source>
        <dbReference type="Proteomes" id="UP001415857"/>
    </source>
</evidence>
<name>A0AAP0RYZ6_LIQFO</name>
<dbReference type="Pfam" id="PF12819">
    <property type="entry name" value="Malectin_like"/>
    <property type="match status" value="1"/>
</dbReference>